<organism evidence="1 2">
    <name type="scientific">Hephaestia caeni</name>
    <dbReference type="NCBI Taxonomy" id="645617"/>
    <lineage>
        <taxon>Bacteria</taxon>
        <taxon>Pseudomonadati</taxon>
        <taxon>Pseudomonadota</taxon>
        <taxon>Alphaproteobacteria</taxon>
        <taxon>Sphingomonadales</taxon>
        <taxon>Sphingomonadaceae</taxon>
        <taxon>Hephaestia</taxon>
    </lineage>
</organism>
<gene>
    <name evidence="1" type="ORF">DFR49_0324</name>
</gene>
<evidence type="ECO:0000313" key="2">
    <source>
        <dbReference type="Proteomes" id="UP000266568"/>
    </source>
</evidence>
<reference evidence="1 2" key="1">
    <citation type="submission" date="2018-08" db="EMBL/GenBank/DDBJ databases">
        <title>Genomic Encyclopedia of Type Strains, Phase IV (KMG-IV): sequencing the most valuable type-strain genomes for metagenomic binning, comparative biology and taxonomic classification.</title>
        <authorList>
            <person name="Goeker M."/>
        </authorList>
    </citation>
    <scope>NUCLEOTIDE SEQUENCE [LARGE SCALE GENOMIC DNA]</scope>
    <source>
        <strain evidence="1 2">DSM 25527</strain>
    </source>
</reference>
<protein>
    <submittedName>
        <fullName evidence="1">Uncharacterized protein</fullName>
    </submittedName>
</protein>
<comment type="caution">
    <text evidence="1">The sequence shown here is derived from an EMBL/GenBank/DDBJ whole genome shotgun (WGS) entry which is preliminary data.</text>
</comment>
<evidence type="ECO:0000313" key="1">
    <source>
        <dbReference type="EMBL" id="RIA45797.1"/>
    </source>
</evidence>
<keyword evidence="2" id="KW-1185">Reference proteome</keyword>
<proteinExistence type="predicted"/>
<dbReference type="EMBL" id="QXDC01000002">
    <property type="protein sequence ID" value="RIA45797.1"/>
    <property type="molecule type" value="Genomic_DNA"/>
</dbReference>
<dbReference type="Proteomes" id="UP000266568">
    <property type="component" value="Unassembled WGS sequence"/>
</dbReference>
<dbReference type="AlphaFoldDB" id="A0A397PF44"/>
<accession>A0A397PF44</accession>
<sequence>MSWGDRRLSRYDSVYRNGTAIRLVLPETAALADPVECFGE</sequence>
<name>A0A397PF44_9SPHN</name>